<dbReference type="GO" id="GO:0051274">
    <property type="term" value="P:beta-glucan biosynthetic process"/>
    <property type="evidence" value="ECO:0007669"/>
    <property type="project" value="TreeGrafter"/>
</dbReference>
<protein>
    <submittedName>
        <fullName evidence="8">Glucan biosynthesis protein D</fullName>
    </submittedName>
</protein>
<feature type="domain" description="Glucan biosynthesis periplasmic MdoG C-terminal" evidence="7">
    <location>
        <begin position="41"/>
        <end position="514"/>
    </location>
</feature>
<dbReference type="InterPro" id="IPR011013">
    <property type="entry name" value="Gal_mutarotase_sf_dom"/>
</dbReference>
<dbReference type="Gene3D" id="2.70.98.10">
    <property type="match status" value="1"/>
</dbReference>
<comment type="subcellular location">
    <subcellularLocation>
        <location evidence="1">Periplasm</location>
    </subcellularLocation>
</comment>
<dbReference type="PIRSF" id="PIRSF006281">
    <property type="entry name" value="MdoG"/>
    <property type="match status" value="1"/>
</dbReference>
<evidence type="ECO:0000259" key="7">
    <source>
        <dbReference type="Pfam" id="PF04349"/>
    </source>
</evidence>
<dbReference type="AlphaFoldDB" id="A0A6L9MDD3"/>
<reference evidence="8 9" key="1">
    <citation type="submission" date="2020-01" db="EMBL/GenBank/DDBJ databases">
        <title>Genomes of bacteria type strains.</title>
        <authorList>
            <person name="Chen J."/>
            <person name="Zhu S."/>
            <person name="Chen J."/>
        </authorList>
    </citation>
    <scope>NUCLEOTIDE SEQUENCE [LARGE SCALE GENOMIC DNA]</scope>
    <source>
        <strain evidence="8 9">KCTC 52919</strain>
    </source>
</reference>
<evidence type="ECO:0000256" key="5">
    <source>
        <dbReference type="ARBA" id="ARBA00022764"/>
    </source>
</evidence>
<dbReference type="Pfam" id="PF04349">
    <property type="entry name" value="MdoG"/>
    <property type="match status" value="1"/>
</dbReference>
<comment type="caution">
    <text evidence="8">The sequence shown here is derived from an EMBL/GenBank/DDBJ whole genome shotgun (WGS) entry which is preliminary data.</text>
</comment>
<dbReference type="GO" id="GO:0003824">
    <property type="term" value="F:catalytic activity"/>
    <property type="evidence" value="ECO:0007669"/>
    <property type="project" value="InterPro"/>
</dbReference>
<dbReference type="SUPFAM" id="SSF74650">
    <property type="entry name" value="Galactose mutarotase-like"/>
    <property type="match status" value="1"/>
</dbReference>
<comment type="similarity">
    <text evidence="3">Belongs to the OpgD/OpgG family.</text>
</comment>
<keyword evidence="4 6" id="KW-0732">Signal</keyword>
<evidence type="ECO:0000313" key="8">
    <source>
        <dbReference type="EMBL" id="NDV85678.1"/>
    </source>
</evidence>
<gene>
    <name evidence="8" type="ORF">GTW51_03080</name>
</gene>
<dbReference type="InterPro" id="IPR007444">
    <property type="entry name" value="Glucan_biosyn_MdoG_C"/>
</dbReference>
<dbReference type="UniPathway" id="UPA00637"/>
<evidence type="ECO:0000256" key="3">
    <source>
        <dbReference type="ARBA" id="ARBA00009284"/>
    </source>
</evidence>
<organism evidence="8 9">
    <name type="scientific">Aurantimonas aggregata</name>
    <dbReference type="NCBI Taxonomy" id="2047720"/>
    <lineage>
        <taxon>Bacteria</taxon>
        <taxon>Pseudomonadati</taxon>
        <taxon>Pseudomonadota</taxon>
        <taxon>Alphaproteobacteria</taxon>
        <taxon>Hyphomicrobiales</taxon>
        <taxon>Aurantimonadaceae</taxon>
        <taxon>Aurantimonas</taxon>
    </lineage>
</organism>
<evidence type="ECO:0000313" key="9">
    <source>
        <dbReference type="Proteomes" id="UP000476332"/>
    </source>
</evidence>
<dbReference type="RefSeq" id="WP_163042384.1">
    <property type="nucleotide sequence ID" value="NZ_JAAAMJ010000001.1"/>
</dbReference>
<dbReference type="InterPro" id="IPR013783">
    <property type="entry name" value="Ig-like_fold"/>
</dbReference>
<evidence type="ECO:0000256" key="4">
    <source>
        <dbReference type="ARBA" id="ARBA00022729"/>
    </source>
</evidence>
<dbReference type="InterPro" id="IPR014438">
    <property type="entry name" value="Glucan_biosyn_MdoG/MdoD"/>
</dbReference>
<dbReference type="PANTHER" id="PTHR30504:SF3">
    <property type="entry name" value="GLUCANS BIOSYNTHESIS PROTEIN D"/>
    <property type="match status" value="1"/>
</dbReference>
<dbReference type="GO" id="GO:0030246">
    <property type="term" value="F:carbohydrate binding"/>
    <property type="evidence" value="ECO:0007669"/>
    <property type="project" value="InterPro"/>
</dbReference>
<dbReference type="SUPFAM" id="SSF81296">
    <property type="entry name" value="E set domains"/>
    <property type="match status" value="1"/>
</dbReference>
<evidence type="ECO:0000256" key="2">
    <source>
        <dbReference type="ARBA" id="ARBA00005001"/>
    </source>
</evidence>
<dbReference type="Proteomes" id="UP000476332">
    <property type="component" value="Unassembled WGS sequence"/>
</dbReference>
<comment type="pathway">
    <text evidence="2">Glycan metabolism; osmoregulated periplasmic glucan (OPG) biosynthesis.</text>
</comment>
<proteinExistence type="inferred from homology"/>
<accession>A0A6L9MDD3</accession>
<dbReference type="PANTHER" id="PTHR30504">
    <property type="entry name" value="GLUCANS BIOSYNTHESIS PROTEIN"/>
    <property type="match status" value="1"/>
</dbReference>
<evidence type="ECO:0000256" key="6">
    <source>
        <dbReference type="SAM" id="SignalP"/>
    </source>
</evidence>
<name>A0A6L9MDD3_9HYPH</name>
<keyword evidence="9" id="KW-1185">Reference proteome</keyword>
<feature type="signal peptide" evidence="6">
    <location>
        <begin position="1"/>
        <end position="28"/>
    </location>
</feature>
<dbReference type="InterPro" id="IPR014718">
    <property type="entry name" value="GH-type_carb-bd"/>
</dbReference>
<dbReference type="GO" id="GO:0030288">
    <property type="term" value="C:outer membrane-bounded periplasmic space"/>
    <property type="evidence" value="ECO:0007669"/>
    <property type="project" value="TreeGrafter"/>
</dbReference>
<evidence type="ECO:0000256" key="1">
    <source>
        <dbReference type="ARBA" id="ARBA00004418"/>
    </source>
</evidence>
<dbReference type="Gene3D" id="2.60.40.10">
    <property type="entry name" value="Immunoglobulins"/>
    <property type="match status" value="1"/>
</dbReference>
<dbReference type="EMBL" id="JAAAMJ010000001">
    <property type="protein sequence ID" value="NDV85678.1"/>
    <property type="molecule type" value="Genomic_DNA"/>
</dbReference>
<sequence length="524" mass="57975">MTSAMTRREILAGLTALGVVRLPASAHAADGPLQFEAARPFSFEALADNARRLAAAPYVPPQVRGGGILDRIDFDTHWKIKYRAEATLDVAGGKAPVGLFHLGRYFQVPVNIHVVEDGQSRKLVYDEALFDMPSDSPARDLPHDVGFAGFRVMEPNAQADWLAFLGGCYFRSAGELNQYGLSARAVAVDVAMPTPEEFPRFTDFYLGPPSSPEHDLSITCPLDSQRMTGVVKMEVGKRGRVIMDIQTRFFARADIDRVGLGALTSMFWYSETDRDRRIDWRPEVHDSDGLAIWTGAGERIWRPLNNPARVITSSFADRDPKGFGLMQRDRDFSNYEDDGVFYDRRPSLWVEPKGGWGAGSVQLVEIPTDDEIHDNIVATWVPEKPFRRGDEIALDYRLTWSKDDPYPPEVATVSATRMGRGGIPGQPRPADASKFAVDFDGGKVAALARDTSGVEAVVTASRGTLSRIDAYSVKVGTAWRSTFDLTADGTEPVDLRLYLVRNGEVLTETWLCQYLPLPADRRGA</sequence>
<keyword evidence="5" id="KW-0574">Periplasm</keyword>
<dbReference type="InterPro" id="IPR014756">
    <property type="entry name" value="Ig_E-set"/>
</dbReference>
<feature type="chain" id="PRO_5026873047" evidence="6">
    <location>
        <begin position="29"/>
        <end position="524"/>
    </location>
</feature>